<protein>
    <submittedName>
        <fullName evidence="2">Uncharacterized protein</fullName>
    </submittedName>
</protein>
<dbReference type="VEuPathDB" id="VectorBase:BGLB017425"/>
<keyword evidence="1" id="KW-0732">Signal</keyword>
<feature type="chain" id="PRO_5012338508" evidence="1">
    <location>
        <begin position="23"/>
        <end position="245"/>
    </location>
</feature>
<dbReference type="AlphaFoldDB" id="A0A2C9KC37"/>
<organism evidence="2 3">
    <name type="scientific">Biomphalaria glabrata</name>
    <name type="common">Bloodfluke planorb</name>
    <name type="synonym">Freshwater snail</name>
    <dbReference type="NCBI Taxonomy" id="6526"/>
    <lineage>
        <taxon>Eukaryota</taxon>
        <taxon>Metazoa</taxon>
        <taxon>Spiralia</taxon>
        <taxon>Lophotrochozoa</taxon>
        <taxon>Mollusca</taxon>
        <taxon>Gastropoda</taxon>
        <taxon>Heterobranchia</taxon>
        <taxon>Euthyneura</taxon>
        <taxon>Panpulmonata</taxon>
        <taxon>Hygrophila</taxon>
        <taxon>Lymnaeoidea</taxon>
        <taxon>Planorbidae</taxon>
        <taxon>Biomphalaria</taxon>
    </lineage>
</organism>
<reference evidence="2" key="1">
    <citation type="submission" date="2020-05" db="UniProtKB">
        <authorList>
            <consortium name="EnsemblMetazoa"/>
        </authorList>
    </citation>
    <scope>IDENTIFICATION</scope>
    <source>
        <strain evidence="2">BB02</strain>
    </source>
</reference>
<evidence type="ECO:0000313" key="2">
    <source>
        <dbReference type="EnsemblMetazoa" id="BGLB017425-PA"/>
    </source>
</evidence>
<evidence type="ECO:0000313" key="3">
    <source>
        <dbReference type="Proteomes" id="UP000076420"/>
    </source>
</evidence>
<name>A0A2C9KC37_BIOGL</name>
<sequence length="245" mass="27433">MSSTLLLVGLFCVCRHAALTYANMYSYKSSNNIDHIWAYTQLNYSVYVPTCGWKLILQSGMVITNMTGGDEFFTYTKVDDYTYLLNSKVKYADLSISRPNDQDITLIGPFGTKDPVITVDWFCVCNQSTHGDCQYTSSVYQTMVSMPTPQQASGANQASSTLKLKAFQAEVPGPVCTYYGSKPILILITLVPAYLQGTNNWLPAQRSLNSPHPEGESWIQKSDRQPNKQTILEFYEQHPSDEIGL</sequence>
<dbReference type="EnsemblMetazoa" id="BGLB017425-RA">
    <property type="protein sequence ID" value="BGLB017425-PA"/>
    <property type="gene ID" value="BGLB017425"/>
</dbReference>
<dbReference type="KEGG" id="bgt:106065501"/>
<dbReference type="VEuPathDB" id="VectorBase:BGLAX_038962"/>
<dbReference type="Proteomes" id="UP000076420">
    <property type="component" value="Unassembled WGS sequence"/>
</dbReference>
<accession>A0A2C9KC37</accession>
<proteinExistence type="predicted"/>
<evidence type="ECO:0000256" key="1">
    <source>
        <dbReference type="SAM" id="SignalP"/>
    </source>
</evidence>
<feature type="signal peptide" evidence="1">
    <location>
        <begin position="1"/>
        <end position="22"/>
    </location>
</feature>
<gene>
    <name evidence="2" type="primary">106065501</name>
</gene>